<protein>
    <submittedName>
        <fullName evidence="9">Nitrate reductase</fullName>
    </submittedName>
</protein>
<feature type="transmembrane region" description="Helical" evidence="8">
    <location>
        <begin position="252"/>
        <end position="272"/>
    </location>
</feature>
<comment type="subcellular location">
    <subcellularLocation>
        <location evidence="1">Cell membrane</location>
        <topology evidence="1">Multi-pass membrane protein</topology>
    </subcellularLocation>
</comment>
<evidence type="ECO:0000256" key="8">
    <source>
        <dbReference type="SAM" id="Phobius"/>
    </source>
</evidence>
<organism evidence="9 10">
    <name type="scientific">Leucobacter ruminantium</name>
    <dbReference type="NCBI Taxonomy" id="1289170"/>
    <lineage>
        <taxon>Bacteria</taxon>
        <taxon>Bacillati</taxon>
        <taxon>Actinomycetota</taxon>
        <taxon>Actinomycetes</taxon>
        <taxon>Micrococcales</taxon>
        <taxon>Microbacteriaceae</taxon>
        <taxon>Leucobacter</taxon>
    </lineage>
</organism>
<comment type="caution">
    <text evidence="9">The sequence shown here is derived from an EMBL/GenBank/DDBJ whole genome shotgun (WGS) entry which is preliminary data.</text>
</comment>
<evidence type="ECO:0000256" key="3">
    <source>
        <dbReference type="ARBA" id="ARBA00022448"/>
    </source>
</evidence>
<feature type="transmembrane region" description="Helical" evidence="8">
    <location>
        <begin position="414"/>
        <end position="432"/>
    </location>
</feature>
<keyword evidence="5 8" id="KW-0812">Transmembrane</keyword>
<dbReference type="Proteomes" id="UP000664398">
    <property type="component" value="Unassembled WGS sequence"/>
</dbReference>
<feature type="transmembrane region" description="Helical" evidence="8">
    <location>
        <begin position="330"/>
        <end position="353"/>
    </location>
</feature>
<dbReference type="RefSeq" id="WP_208046992.1">
    <property type="nucleotide sequence ID" value="NZ_JAGDYL010000039.1"/>
</dbReference>
<feature type="transmembrane region" description="Helical" evidence="8">
    <location>
        <begin position="136"/>
        <end position="158"/>
    </location>
</feature>
<keyword evidence="10" id="KW-1185">Reference proteome</keyword>
<dbReference type="AlphaFoldDB" id="A0A939RV51"/>
<reference evidence="9" key="1">
    <citation type="submission" date="2021-03" db="EMBL/GenBank/DDBJ databases">
        <title>Leucobacter chromiisoli sp. nov., isolated from chromium-containing soil of chemical plant.</title>
        <authorList>
            <person name="Xu Z."/>
        </authorList>
    </citation>
    <scope>NUCLEOTIDE SEQUENCE</scope>
    <source>
        <strain evidence="9">A2</strain>
    </source>
</reference>
<evidence type="ECO:0000256" key="4">
    <source>
        <dbReference type="ARBA" id="ARBA00022475"/>
    </source>
</evidence>
<evidence type="ECO:0000256" key="1">
    <source>
        <dbReference type="ARBA" id="ARBA00004651"/>
    </source>
</evidence>
<proteinExistence type="inferred from homology"/>
<evidence type="ECO:0000256" key="6">
    <source>
        <dbReference type="ARBA" id="ARBA00022989"/>
    </source>
</evidence>
<dbReference type="GO" id="GO:0005886">
    <property type="term" value="C:plasma membrane"/>
    <property type="evidence" value="ECO:0007669"/>
    <property type="project" value="UniProtKB-SubCell"/>
</dbReference>
<evidence type="ECO:0000256" key="7">
    <source>
        <dbReference type="ARBA" id="ARBA00023136"/>
    </source>
</evidence>
<feature type="transmembrane region" description="Helical" evidence="8">
    <location>
        <begin position="58"/>
        <end position="75"/>
    </location>
</feature>
<dbReference type="InterPro" id="IPR006042">
    <property type="entry name" value="Xan_ur_permease"/>
</dbReference>
<evidence type="ECO:0000313" key="9">
    <source>
        <dbReference type="EMBL" id="MBO1806540.1"/>
    </source>
</evidence>
<evidence type="ECO:0000313" key="10">
    <source>
        <dbReference type="Proteomes" id="UP000664398"/>
    </source>
</evidence>
<name>A0A939RV51_9MICO</name>
<keyword evidence="4" id="KW-1003">Cell membrane</keyword>
<dbReference type="EMBL" id="JAGDYL010000039">
    <property type="protein sequence ID" value="MBO1806540.1"/>
    <property type="molecule type" value="Genomic_DNA"/>
</dbReference>
<feature type="transmembrane region" description="Helical" evidence="8">
    <location>
        <begin position="359"/>
        <end position="380"/>
    </location>
</feature>
<feature type="transmembrane region" description="Helical" evidence="8">
    <location>
        <begin position="205"/>
        <end position="224"/>
    </location>
</feature>
<dbReference type="GO" id="GO:0042907">
    <property type="term" value="F:xanthine transmembrane transporter activity"/>
    <property type="evidence" value="ECO:0007669"/>
    <property type="project" value="TreeGrafter"/>
</dbReference>
<comment type="similarity">
    <text evidence="2">Belongs to the nucleobase:cation symporter-2 (NCS2) (TC 2.A.40) family.</text>
</comment>
<dbReference type="NCBIfam" id="TIGR00801">
    <property type="entry name" value="ncs2"/>
    <property type="match status" value="1"/>
</dbReference>
<sequence length="465" mass="48142">MALPWKLHGDGKRVAPDAIVLPEERLSWPKTIGFGAQHVVAMFGATFLVPLITGFPPSATLFFSGLGTLLFLVLTGNRLPSYLGSSFAFLAPIGAATAGYEYGEPGGLARASFGILAMGVLMALVGVVVQRFGTGWINALMPPVVMGAIVALIGFNLAPAVKNNWLGDPANNPSVDQGLHSTAALITIASILLITVLFRGIIGRLSIVLGMAVGYVAATLMGIVDFDEVREAAWVGLPDFHLPANPFADPTLWGLLPAFLPVVLVLVAENVGHVKSVGLMVKRDLDPVTGRALLADGLSTILAGFGGGSATTTYGENIGVMAATRVYSTAAYWVAGAIAMLLGFSPKVGALIFSVPAGVLGGVTVALYGLIALIGVKIWIDNRVDFSKPINQFTAAVALIVGIADFTMQLDSVVFNGIALGSLAAIGVYHVMNGLARLRGGDVEVADPVVTGATEVASPSTDPKR</sequence>
<dbReference type="InterPro" id="IPR006043">
    <property type="entry name" value="NCS2"/>
</dbReference>
<feature type="transmembrane region" description="Helical" evidence="8">
    <location>
        <begin position="178"/>
        <end position="198"/>
    </location>
</feature>
<dbReference type="PANTHER" id="PTHR42810:SF4">
    <property type="entry name" value="URIC ACID TRANSPORTER UACT"/>
    <property type="match status" value="1"/>
</dbReference>
<accession>A0A939RV51</accession>
<evidence type="ECO:0000256" key="5">
    <source>
        <dbReference type="ARBA" id="ARBA00022692"/>
    </source>
</evidence>
<dbReference type="PANTHER" id="PTHR42810">
    <property type="entry name" value="PURINE PERMEASE C1399.01C-RELATED"/>
    <property type="match status" value="1"/>
</dbReference>
<dbReference type="Pfam" id="PF00860">
    <property type="entry name" value="Xan_ur_permease"/>
    <property type="match status" value="1"/>
</dbReference>
<keyword evidence="6 8" id="KW-1133">Transmembrane helix</keyword>
<gene>
    <name evidence="9" type="ORF">J4H91_14640</name>
</gene>
<evidence type="ECO:0000256" key="2">
    <source>
        <dbReference type="ARBA" id="ARBA00008821"/>
    </source>
</evidence>
<feature type="transmembrane region" description="Helical" evidence="8">
    <location>
        <begin position="392"/>
        <end position="408"/>
    </location>
</feature>
<feature type="transmembrane region" description="Helical" evidence="8">
    <location>
        <begin position="82"/>
        <end position="102"/>
    </location>
</feature>
<keyword evidence="3" id="KW-0813">Transport</keyword>
<feature type="transmembrane region" description="Helical" evidence="8">
    <location>
        <begin position="108"/>
        <end position="129"/>
    </location>
</feature>
<keyword evidence="7 8" id="KW-0472">Membrane</keyword>